<organism evidence="1 2">
    <name type="scientific">Pistacia atlantica</name>
    <dbReference type="NCBI Taxonomy" id="434234"/>
    <lineage>
        <taxon>Eukaryota</taxon>
        <taxon>Viridiplantae</taxon>
        <taxon>Streptophyta</taxon>
        <taxon>Embryophyta</taxon>
        <taxon>Tracheophyta</taxon>
        <taxon>Spermatophyta</taxon>
        <taxon>Magnoliopsida</taxon>
        <taxon>eudicotyledons</taxon>
        <taxon>Gunneridae</taxon>
        <taxon>Pentapetalae</taxon>
        <taxon>rosids</taxon>
        <taxon>malvids</taxon>
        <taxon>Sapindales</taxon>
        <taxon>Anacardiaceae</taxon>
        <taxon>Pistacia</taxon>
    </lineage>
</organism>
<comment type="caution">
    <text evidence="1">The sequence shown here is derived from an EMBL/GenBank/DDBJ whole genome shotgun (WGS) entry which is preliminary data.</text>
</comment>
<sequence length="249" mass="28890">MGVNVRASNCSSLQSISDPSFLLLPYWIPRASIFFNCSKLDLPKILHEESCREFCADIIFPGKEIPKWFTFQNTGSYIALDQPLDWHNKNFLGFLASVVLPPSWCQFPYYAANCYCLVKRKNGKQQIYTSFIQSDYEDYRKHLSEDARSDNVVLSFHSINNMMFEKCEGEYHEIYSEMKSLNCKVLIKFDAGNKVVKKCGIHFLYVGDYGEPSKHPEEVLTMLKRKGKRKMNYNPINCKFQITLMVYAA</sequence>
<evidence type="ECO:0000313" key="2">
    <source>
        <dbReference type="Proteomes" id="UP001164250"/>
    </source>
</evidence>
<name>A0ACC1APD9_9ROSI</name>
<protein>
    <submittedName>
        <fullName evidence="1">Uncharacterized protein</fullName>
    </submittedName>
</protein>
<reference evidence="2" key="1">
    <citation type="journal article" date="2023" name="G3 (Bethesda)">
        <title>Genome assembly and association tests identify interacting loci associated with vigor, precocity, and sex in interspecific pistachio rootstocks.</title>
        <authorList>
            <person name="Palmer W."/>
            <person name="Jacygrad E."/>
            <person name="Sagayaradj S."/>
            <person name="Cavanaugh K."/>
            <person name="Han R."/>
            <person name="Bertier L."/>
            <person name="Beede B."/>
            <person name="Kafkas S."/>
            <person name="Golino D."/>
            <person name="Preece J."/>
            <person name="Michelmore R."/>
        </authorList>
    </citation>
    <scope>NUCLEOTIDE SEQUENCE [LARGE SCALE GENOMIC DNA]</scope>
</reference>
<evidence type="ECO:0000313" key="1">
    <source>
        <dbReference type="EMBL" id="KAJ0088542.1"/>
    </source>
</evidence>
<dbReference type="EMBL" id="CM047905">
    <property type="protein sequence ID" value="KAJ0088542.1"/>
    <property type="molecule type" value="Genomic_DNA"/>
</dbReference>
<dbReference type="Proteomes" id="UP001164250">
    <property type="component" value="Chromosome 9"/>
</dbReference>
<accession>A0ACC1APD9</accession>
<gene>
    <name evidence="1" type="ORF">Patl1_31456</name>
</gene>
<keyword evidence="2" id="KW-1185">Reference proteome</keyword>
<proteinExistence type="predicted"/>